<dbReference type="Gene3D" id="3.30.1330.40">
    <property type="entry name" value="RutC-like"/>
    <property type="match status" value="1"/>
</dbReference>
<accession>A0A242N5H8</accession>
<protein>
    <submittedName>
        <fullName evidence="1">Uncharacterized protein</fullName>
    </submittedName>
</protein>
<dbReference type="Proteomes" id="UP000194546">
    <property type="component" value="Unassembled WGS sequence"/>
</dbReference>
<sequence>MTWADVVKTTIYLVSGADRAAFNVARSEVTGGIKNAATLLFVSGLALPGLLVEVEAVAAAAE</sequence>
<comment type="caution">
    <text evidence="1">The sequence shown here is derived from an EMBL/GenBank/DDBJ whole genome shotgun (WGS) entry which is preliminary data.</text>
</comment>
<organism evidence="1 2">
    <name type="scientific">Caballeronia sordidicola</name>
    <name type="common">Burkholderia sordidicola</name>
    <dbReference type="NCBI Taxonomy" id="196367"/>
    <lineage>
        <taxon>Bacteria</taxon>
        <taxon>Pseudomonadati</taxon>
        <taxon>Pseudomonadota</taxon>
        <taxon>Betaproteobacteria</taxon>
        <taxon>Burkholderiales</taxon>
        <taxon>Burkholderiaceae</taxon>
        <taxon>Caballeronia</taxon>
    </lineage>
</organism>
<dbReference type="InterPro" id="IPR006175">
    <property type="entry name" value="YjgF/YER057c/UK114"/>
</dbReference>
<dbReference type="Pfam" id="PF01042">
    <property type="entry name" value="Ribonuc_L-PSP"/>
    <property type="match status" value="1"/>
</dbReference>
<name>A0A242N5H8_CABSO</name>
<proteinExistence type="predicted"/>
<reference evidence="1 2" key="1">
    <citation type="submission" date="2017-03" db="EMBL/GenBank/DDBJ databases">
        <title>Genome analysis of strain PAMC 26510.</title>
        <authorList>
            <person name="Oh H.-M."/>
            <person name="Yang J.-A."/>
        </authorList>
    </citation>
    <scope>NUCLEOTIDE SEQUENCE [LARGE SCALE GENOMIC DNA]</scope>
    <source>
        <strain evidence="1 2">PAMC 26510</strain>
    </source>
</reference>
<dbReference type="AlphaFoldDB" id="A0A242N5H8"/>
<evidence type="ECO:0000313" key="1">
    <source>
        <dbReference type="EMBL" id="OTP78406.1"/>
    </source>
</evidence>
<dbReference type="SUPFAM" id="SSF55298">
    <property type="entry name" value="YjgF-like"/>
    <property type="match status" value="1"/>
</dbReference>
<evidence type="ECO:0000313" key="2">
    <source>
        <dbReference type="Proteomes" id="UP000194546"/>
    </source>
</evidence>
<dbReference type="EMBL" id="NBTY01000046">
    <property type="protein sequence ID" value="OTP78406.1"/>
    <property type="molecule type" value="Genomic_DNA"/>
</dbReference>
<gene>
    <name evidence="1" type="ORF">PAMC26510_07450</name>
</gene>
<dbReference type="InterPro" id="IPR035959">
    <property type="entry name" value="RutC-like_sf"/>
</dbReference>